<dbReference type="InterPro" id="IPR011011">
    <property type="entry name" value="Znf_FYVE_PHD"/>
</dbReference>
<feature type="domain" description="FYVE-type" evidence="6">
    <location>
        <begin position="49"/>
        <end position="147"/>
    </location>
</feature>
<dbReference type="AlphaFoldDB" id="X6MHD5"/>
<dbReference type="InterPro" id="IPR000306">
    <property type="entry name" value="Znf_FYVE"/>
</dbReference>
<feature type="compositionally biased region" description="Basic and acidic residues" evidence="5">
    <location>
        <begin position="166"/>
        <end position="177"/>
    </location>
</feature>
<evidence type="ECO:0000256" key="5">
    <source>
        <dbReference type="SAM" id="MobiDB-lite"/>
    </source>
</evidence>
<sequence length="279" mass="31797">MRNNFACTIWHCAIDEFFQNLCGKKLAWKTIRSRQQSIHTLYEKGWVPDKQAPQCMICRKKFNRIGTRRVEFEKVICITVNLVISSPTLFPLIVQVDSEMNAKKKKTKHHCRECGRVVCDKCSPHRKKFAAEPGKKRICRECFSSIGPVYMSKQQVVSEPDEAENEDRGRSQSEKVGMEQNKPKPGMHQYSMSTATEVLQRSTALPFNKMSDDASNHSYGATESLKQNAPVPSPAAVDDYSHVKSFTPHVDKQPLLDEQHLKHTSNQQSHCCTCHCTIL</sequence>
<dbReference type="EMBL" id="ASPP01020841">
    <property type="protein sequence ID" value="ETO13086.1"/>
    <property type="molecule type" value="Genomic_DNA"/>
</dbReference>
<gene>
    <name evidence="7" type="ORF">RFI_24288</name>
</gene>
<accession>X6MHD5</accession>
<dbReference type="Proteomes" id="UP000023152">
    <property type="component" value="Unassembled WGS sequence"/>
</dbReference>
<evidence type="ECO:0000256" key="3">
    <source>
        <dbReference type="ARBA" id="ARBA00022833"/>
    </source>
</evidence>
<evidence type="ECO:0000259" key="6">
    <source>
        <dbReference type="PROSITE" id="PS50178"/>
    </source>
</evidence>
<dbReference type="PROSITE" id="PS50178">
    <property type="entry name" value="ZF_FYVE"/>
    <property type="match status" value="1"/>
</dbReference>
<organism evidence="7 8">
    <name type="scientific">Reticulomyxa filosa</name>
    <dbReference type="NCBI Taxonomy" id="46433"/>
    <lineage>
        <taxon>Eukaryota</taxon>
        <taxon>Sar</taxon>
        <taxon>Rhizaria</taxon>
        <taxon>Retaria</taxon>
        <taxon>Foraminifera</taxon>
        <taxon>Monothalamids</taxon>
        <taxon>Reticulomyxidae</taxon>
        <taxon>Reticulomyxa</taxon>
    </lineage>
</organism>
<keyword evidence="8" id="KW-1185">Reference proteome</keyword>
<dbReference type="SUPFAM" id="SSF57903">
    <property type="entry name" value="FYVE/PHD zinc finger"/>
    <property type="match status" value="1"/>
</dbReference>
<name>X6MHD5_RETFI</name>
<dbReference type="SMART" id="SM00064">
    <property type="entry name" value="FYVE"/>
    <property type="match status" value="1"/>
</dbReference>
<keyword evidence="1" id="KW-0479">Metal-binding</keyword>
<proteinExistence type="predicted"/>
<evidence type="ECO:0000256" key="1">
    <source>
        <dbReference type="ARBA" id="ARBA00022723"/>
    </source>
</evidence>
<reference evidence="7 8" key="1">
    <citation type="journal article" date="2013" name="Curr. Biol.">
        <title>The Genome of the Foraminiferan Reticulomyxa filosa.</title>
        <authorList>
            <person name="Glockner G."/>
            <person name="Hulsmann N."/>
            <person name="Schleicher M."/>
            <person name="Noegel A.A."/>
            <person name="Eichinger L."/>
            <person name="Gallinger C."/>
            <person name="Pawlowski J."/>
            <person name="Sierra R."/>
            <person name="Euteneuer U."/>
            <person name="Pillet L."/>
            <person name="Moustafa A."/>
            <person name="Platzer M."/>
            <person name="Groth M."/>
            <person name="Szafranski K."/>
            <person name="Schliwa M."/>
        </authorList>
    </citation>
    <scope>NUCLEOTIDE SEQUENCE [LARGE SCALE GENOMIC DNA]</scope>
</reference>
<feature type="region of interest" description="Disordered" evidence="5">
    <location>
        <begin position="154"/>
        <end position="187"/>
    </location>
</feature>
<comment type="caution">
    <text evidence="7">The sequence shown here is derived from an EMBL/GenBank/DDBJ whole genome shotgun (WGS) entry which is preliminary data.</text>
</comment>
<keyword evidence="3" id="KW-0862">Zinc</keyword>
<evidence type="ECO:0000313" key="7">
    <source>
        <dbReference type="EMBL" id="ETO13086.1"/>
    </source>
</evidence>
<evidence type="ECO:0000313" key="8">
    <source>
        <dbReference type="Proteomes" id="UP000023152"/>
    </source>
</evidence>
<evidence type="ECO:0000256" key="4">
    <source>
        <dbReference type="PROSITE-ProRule" id="PRU00091"/>
    </source>
</evidence>
<keyword evidence="2 4" id="KW-0863">Zinc-finger</keyword>
<evidence type="ECO:0000256" key="2">
    <source>
        <dbReference type="ARBA" id="ARBA00022771"/>
    </source>
</evidence>
<dbReference type="PANTHER" id="PTHR23164:SF30">
    <property type="entry name" value="EARLY ENDOSOME ANTIGEN 1"/>
    <property type="match status" value="1"/>
</dbReference>
<dbReference type="Pfam" id="PF01363">
    <property type="entry name" value="FYVE"/>
    <property type="match status" value="1"/>
</dbReference>
<dbReference type="Gene3D" id="3.30.40.10">
    <property type="entry name" value="Zinc/RING finger domain, C3HC4 (zinc finger)"/>
    <property type="match status" value="1"/>
</dbReference>
<dbReference type="InterPro" id="IPR013083">
    <property type="entry name" value="Znf_RING/FYVE/PHD"/>
</dbReference>
<dbReference type="OrthoDB" id="6269882at2759"/>
<dbReference type="GO" id="GO:0008270">
    <property type="term" value="F:zinc ion binding"/>
    <property type="evidence" value="ECO:0007669"/>
    <property type="project" value="UniProtKB-KW"/>
</dbReference>
<dbReference type="InterPro" id="IPR017455">
    <property type="entry name" value="Znf_FYVE-rel"/>
</dbReference>
<dbReference type="PANTHER" id="PTHR23164">
    <property type="entry name" value="EARLY ENDOSOME ANTIGEN 1"/>
    <property type="match status" value="1"/>
</dbReference>
<protein>
    <recommendedName>
        <fullName evidence="6">FYVE-type domain-containing protein</fullName>
    </recommendedName>
</protein>